<dbReference type="EMBL" id="CAJOBH010243305">
    <property type="protein sequence ID" value="CAF5116769.1"/>
    <property type="molecule type" value="Genomic_DNA"/>
</dbReference>
<evidence type="ECO:0000256" key="1">
    <source>
        <dbReference type="SAM" id="MobiDB-lite"/>
    </source>
</evidence>
<feature type="region of interest" description="Disordered" evidence="1">
    <location>
        <begin position="153"/>
        <end position="172"/>
    </location>
</feature>
<comment type="caution">
    <text evidence="2">The sequence shown here is derived from an EMBL/GenBank/DDBJ whole genome shotgun (WGS) entry which is preliminary data.</text>
</comment>
<dbReference type="AlphaFoldDB" id="A0A8S3FDK3"/>
<dbReference type="Gene3D" id="1.10.287.1490">
    <property type="match status" value="1"/>
</dbReference>
<accession>A0A8S3FDK3</accession>
<evidence type="ECO:0000313" key="3">
    <source>
        <dbReference type="Proteomes" id="UP000681967"/>
    </source>
</evidence>
<name>A0A8S3FDK3_9BILA</name>
<protein>
    <submittedName>
        <fullName evidence="2">Uncharacterized protein</fullName>
    </submittedName>
</protein>
<dbReference type="Proteomes" id="UP000681967">
    <property type="component" value="Unassembled WGS sequence"/>
</dbReference>
<feature type="compositionally biased region" description="Polar residues" evidence="1">
    <location>
        <begin position="153"/>
        <end position="162"/>
    </location>
</feature>
<reference evidence="2" key="1">
    <citation type="submission" date="2021-02" db="EMBL/GenBank/DDBJ databases">
        <authorList>
            <person name="Nowell W R."/>
        </authorList>
    </citation>
    <scope>NUCLEOTIDE SEQUENCE</scope>
</reference>
<gene>
    <name evidence="2" type="ORF">BYL167_LOCUS66467</name>
</gene>
<evidence type="ECO:0000313" key="2">
    <source>
        <dbReference type="EMBL" id="CAF5116769.1"/>
    </source>
</evidence>
<proteinExistence type="predicted"/>
<organism evidence="2 3">
    <name type="scientific">Rotaria magnacalcarata</name>
    <dbReference type="NCBI Taxonomy" id="392030"/>
    <lineage>
        <taxon>Eukaryota</taxon>
        <taxon>Metazoa</taxon>
        <taxon>Spiralia</taxon>
        <taxon>Gnathifera</taxon>
        <taxon>Rotifera</taxon>
        <taxon>Eurotatoria</taxon>
        <taxon>Bdelloidea</taxon>
        <taxon>Philodinida</taxon>
        <taxon>Philodinidae</taxon>
        <taxon>Rotaria</taxon>
    </lineage>
</organism>
<feature type="non-terminal residue" evidence="2">
    <location>
        <position position="1"/>
    </location>
</feature>
<sequence>IQLKQTFKDEAEKLLNEIKELNELNQHQKDELLSIHKHSDSNNNLKQDIALLEARINNYENTITQYEDFRVKLENNLQRITEHRDKYKTDLKLTQAMLRAKEDEYDKLKLHIIECEKQLQDKQHLVPYETTINDLQRQIKQYELQIHELKQTQTAHNETTRPLTRIGKGNIQ</sequence>